<keyword evidence="3" id="KW-0067">ATP-binding</keyword>
<feature type="domain" description="AAA+ ATPase" evidence="4">
    <location>
        <begin position="58"/>
        <end position="192"/>
    </location>
</feature>
<keyword evidence="5" id="KW-0378">Hydrolase</keyword>
<keyword evidence="2" id="KW-0547">Nucleotide-binding</keyword>
<proteinExistence type="inferred from homology"/>
<comment type="similarity">
    <text evidence="1">Belongs to the AAA ATPase family.</text>
</comment>
<dbReference type="SUPFAM" id="SSF52540">
    <property type="entry name" value="P-loop containing nucleoside triphosphate hydrolases"/>
    <property type="match status" value="1"/>
</dbReference>
<dbReference type="InterPro" id="IPR003959">
    <property type="entry name" value="ATPase_AAA_core"/>
</dbReference>
<evidence type="ECO:0000256" key="3">
    <source>
        <dbReference type="ARBA" id="ARBA00022840"/>
    </source>
</evidence>
<dbReference type="KEGG" id="tpla:ElP_28350"/>
<evidence type="ECO:0000259" key="4">
    <source>
        <dbReference type="SMART" id="SM00382"/>
    </source>
</evidence>
<dbReference type="Pfam" id="PF00004">
    <property type="entry name" value="AAA"/>
    <property type="match status" value="1"/>
</dbReference>
<organism evidence="5 6">
    <name type="scientific">Tautonia plasticadhaerens</name>
    <dbReference type="NCBI Taxonomy" id="2527974"/>
    <lineage>
        <taxon>Bacteria</taxon>
        <taxon>Pseudomonadati</taxon>
        <taxon>Planctomycetota</taxon>
        <taxon>Planctomycetia</taxon>
        <taxon>Isosphaerales</taxon>
        <taxon>Isosphaeraceae</taxon>
        <taxon>Tautonia</taxon>
    </lineage>
</organism>
<dbReference type="InterPro" id="IPR050221">
    <property type="entry name" value="26S_Proteasome_ATPase"/>
</dbReference>
<evidence type="ECO:0000256" key="1">
    <source>
        <dbReference type="ARBA" id="ARBA00006914"/>
    </source>
</evidence>
<dbReference type="GO" id="GO:0016887">
    <property type="term" value="F:ATP hydrolysis activity"/>
    <property type="evidence" value="ECO:0007669"/>
    <property type="project" value="InterPro"/>
</dbReference>
<dbReference type="GO" id="GO:0005524">
    <property type="term" value="F:ATP binding"/>
    <property type="evidence" value="ECO:0007669"/>
    <property type="project" value="UniProtKB-KW"/>
</dbReference>
<dbReference type="EC" id="3.4.24.-" evidence="5"/>
<accession>A0A518H265</accession>
<dbReference type="InterPro" id="IPR003593">
    <property type="entry name" value="AAA+_ATPase"/>
</dbReference>
<protein>
    <submittedName>
        <fullName evidence="5">ATP-dependent zinc metalloprotease FtsH 4</fullName>
        <ecNumber evidence="5">3.4.24.-</ecNumber>
    </submittedName>
</protein>
<dbReference type="RefSeq" id="WP_197446973.1">
    <property type="nucleotide sequence ID" value="NZ_CP036426.1"/>
</dbReference>
<dbReference type="Gene3D" id="3.40.50.300">
    <property type="entry name" value="P-loop containing nucleotide triphosphate hydrolases"/>
    <property type="match status" value="1"/>
</dbReference>
<dbReference type="Proteomes" id="UP000317835">
    <property type="component" value="Chromosome"/>
</dbReference>
<keyword evidence="5" id="KW-0482">Metalloprotease</keyword>
<dbReference type="SMART" id="SM00382">
    <property type="entry name" value="AAA"/>
    <property type="match status" value="1"/>
</dbReference>
<reference evidence="5 6" key="1">
    <citation type="submission" date="2019-02" db="EMBL/GenBank/DDBJ databases">
        <title>Deep-cultivation of Planctomycetes and their phenomic and genomic characterization uncovers novel biology.</title>
        <authorList>
            <person name="Wiegand S."/>
            <person name="Jogler M."/>
            <person name="Boedeker C."/>
            <person name="Pinto D."/>
            <person name="Vollmers J."/>
            <person name="Rivas-Marin E."/>
            <person name="Kohn T."/>
            <person name="Peeters S.H."/>
            <person name="Heuer A."/>
            <person name="Rast P."/>
            <person name="Oberbeckmann S."/>
            <person name="Bunk B."/>
            <person name="Jeske O."/>
            <person name="Meyerdierks A."/>
            <person name="Storesund J.E."/>
            <person name="Kallscheuer N."/>
            <person name="Luecker S."/>
            <person name="Lage O.M."/>
            <person name="Pohl T."/>
            <person name="Merkel B.J."/>
            <person name="Hornburger P."/>
            <person name="Mueller R.-W."/>
            <person name="Bruemmer F."/>
            <person name="Labrenz M."/>
            <person name="Spormann A.M."/>
            <person name="Op den Camp H."/>
            <person name="Overmann J."/>
            <person name="Amann R."/>
            <person name="Jetten M.S.M."/>
            <person name="Mascher T."/>
            <person name="Medema M.H."/>
            <person name="Devos D.P."/>
            <person name="Kaster A.-K."/>
            <person name="Ovreas L."/>
            <person name="Rohde M."/>
            <person name="Galperin M.Y."/>
            <person name="Jogler C."/>
        </authorList>
    </citation>
    <scope>NUCLEOTIDE SEQUENCE [LARGE SCALE GENOMIC DNA]</scope>
    <source>
        <strain evidence="5 6">ElP</strain>
    </source>
</reference>
<evidence type="ECO:0000313" key="5">
    <source>
        <dbReference type="EMBL" id="QDV34938.1"/>
    </source>
</evidence>
<dbReference type="AlphaFoldDB" id="A0A518H265"/>
<name>A0A518H265_9BACT</name>
<evidence type="ECO:0000313" key="6">
    <source>
        <dbReference type="Proteomes" id="UP000317835"/>
    </source>
</evidence>
<evidence type="ECO:0000256" key="2">
    <source>
        <dbReference type="ARBA" id="ARBA00022741"/>
    </source>
</evidence>
<gene>
    <name evidence="5" type="primary">ftsH4_1</name>
    <name evidence="5" type="ORF">ElP_28350</name>
</gene>
<dbReference type="PANTHER" id="PTHR23073">
    <property type="entry name" value="26S PROTEASOME REGULATORY SUBUNIT"/>
    <property type="match status" value="1"/>
</dbReference>
<dbReference type="GO" id="GO:0008237">
    <property type="term" value="F:metallopeptidase activity"/>
    <property type="evidence" value="ECO:0007669"/>
    <property type="project" value="UniProtKB-KW"/>
</dbReference>
<keyword evidence="6" id="KW-1185">Reference proteome</keyword>
<dbReference type="GO" id="GO:0006508">
    <property type="term" value="P:proteolysis"/>
    <property type="evidence" value="ECO:0007669"/>
    <property type="project" value="UniProtKB-KW"/>
</dbReference>
<sequence>MSGLQGFRPVRDITDFAEVLKPEEAEPPILSPAIRLAVRQWLVELAAEEELASYGLKPRRTAMLSGPPGCGKTTLAHHFSARLGLPLILVNMASLITSFLGGTGQNVNKLFDAVRAQSQECILFLDEFDSVASKRVSGARNADNERNSIVISLLQKIDTFPGIMIAATNRSDDIDPAIWRRFGMQLEILEPDADARFAILTRYLAPMTLPEESMELLTEVTAGASPAVLRQLMEGLKRDVILAPRYGQPVEAKAVLSRLVASVRPHAEAVMPPLWTETWAMESIAKMPWPPVDGREDSPEAS</sequence>
<dbReference type="EMBL" id="CP036426">
    <property type="protein sequence ID" value="QDV34938.1"/>
    <property type="molecule type" value="Genomic_DNA"/>
</dbReference>
<keyword evidence="5" id="KW-0645">Protease</keyword>
<dbReference type="CDD" id="cd19481">
    <property type="entry name" value="RecA-like_protease"/>
    <property type="match status" value="1"/>
</dbReference>
<dbReference type="InterPro" id="IPR027417">
    <property type="entry name" value="P-loop_NTPase"/>
</dbReference>